<evidence type="ECO:0000313" key="8">
    <source>
        <dbReference type="Proteomes" id="UP000305423"/>
    </source>
</evidence>
<dbReference type="InterPro" id="IPR001123">
    <property type="entry name" value="LeuE-type"/>
</dbReference>
<feature type="transmembrane region" description="Helical" evidence="6">
    <location>
        <begin position="39"/>
        <end position="62"/>
    </location>
</feature>
<keyword evidence="4 6" id="KW-1133">Transmembrane helix</keyword>
<comment type="caution">
    <text evidence="7">The sequence shown here is derived from an EMBL/GenBank/DDBJ whole genome shotgun (WGS) entry which is preliminary data.</text>
</comment>
<gene>
    <name evidence="7" type="ORF">CWB74_15580</name>
</gene>
<dbReference type="GO" id="GO:0005886">
    <property type="term" value="C:plasma membrane"/>
    <property type="evidence" value="ECO:0007669"/>
    <property type="project" value="UniProtKB-SubCell"/>
</dbReference>
<protein>
    <submittedName>
        <fullName evidence="7">LysE family translocator</fullName>
    </submittedName>
</protein>
<reference evidence="7 8" key="1">
    <citation type="submission" date="2017-12" db="EMBL/GenBank/DDBJ databases">
        <authorList>
            <person name="Paulsen S."/>
            <person name="Gram L.K."/>
        </authorList>
    </citation>
    <scope>NUCLEOTIDE SEQUENCE [LARGE SCALE GENOMIC DNA]</scope>
    <source>
        <strain evidence="7 8">S1607</strain>
    </source>
</reference>
<evidence type="ECO:0000256" key="4">
    <source>
        <dbReference type="ARBA" id="ARBA00022989"/>
    </source>
</evidence>
<dbReference type="PANTHER" id="PTHR30086">
    <property type="entry name" value="ARGININE EXPORTER PROTEIN ARGO"/>
    <property type="match status" value="1"/>
</dbReference>
<dbReference type="EMBL" id="PNEL01000038">
    <property type="protein sequence ID" value="TMN75362.1"/>
    <property type="molecule type" value="Genomic_DNA"/>
</dbReference>
<proteinExistence type="predicted"/>
<name>A0AAQ2EUT7_PSEO7</name>
<organism evidence="7 8">
    <name type="scientific">Pseudoalteromonas piscicida</name>
    <dbReference type="NCBI Taxonomy" id="43662"/>
    <lineage>
        <taxon>Bacteria</taxon>
        <taxon>Pseudomonadati</taxon>
        <taxon>Pseudomonadota</taxon>
        <taxon>Gammaproteobacteria</taxon>
        <taxon>Alteromonadales</taxon>
        <taxon>Pseudoalteromonadaceae</taxon>
        <taxon>Pseudoalteromonas</taxon>
    </lineage>
</organism>
<dbReference type="Pfam" id="PF01810">
    <property type="entry name" value="LysE"/>
    <property type="match status" value="1"/>
</dbReference>
<accession>A0AAQ2EUT7</accession>
<comment type="subcellular location">
    <subcellularLocation>
        <location evidence="1">Cell membrane</location>
        <topology evidence="1">Multi-pass membrane protein</topology>
    </subcellularLocation>
</comment>
<dbReference type="GO" id="GO:0015171">
    <property type="term" value="F:amino acid transmembrane transporter activity"/>
    <property type="evidence" value="ECO:0007669"/>
    <property type="project" value="TreeGrafter"/>
</dbReference>
<evidence type="ECO:0000256" key="5">
    <source>
        <dbReference type="ARBA" id="ARBA00023136"/>
    </source>
</evidence>
<keyword evidence="5 6" id="KW-0472">Membrane</keyword>
<dbReference type="PANTHER" id="PTHR30086:SF21">
    <property type="entry name" value="TRANSPORT PROTEIN"/>
    <property type="match status" value="1"/>
</dbReference>
<dbReference type="PIRSF" id="PIRSF006324">
    <property type="entry name" value="LeuE"/>
    <property type="match status" value="1"/>
</dbReference>
<evidence type="ECO:0000256" key="6">
    <source>
        <dbReference type="SAM" id="Phobius"/>
    </source>
</evidence>
<dbReference type="AlphaFoldDB" id="A0AAQ2EUT7"/>
<evidence type="ECO:0000313" key="7">
    <source>
        <dbReference type="EMBL" id="TMN75362.1"/>
    </source>
</evidence>
<feature type="transmembrane region" description="Helical" evidence="6">
    <location>
        <begin position="114"/>
        <end position="137"/>
    </location>
</feature>
<evidence type="ECO:0000256" key="1">
    <source>
        <dbReference type="ARBA" id="ARBA00004651"/>
    </source>
</evidence>
<evidence type="ECO:0000256" key="2">
    <source>
        <dbReference type="ARBA" id="ARBA00022475"/>
    </source>
</evidence>
<reference evidence="8" key="2">
    <citation type="submission" date="2019-06" db="EMBL/GenBank/DDBJ databases">
        <title>Co-occurence of chitin degradation, pigmentation and bioactivity in marine Pseudoalteromonas.</title>
        <authorList>
            <person name="Sonnenschein E.C."/>
            <person name="Bech P.K."/>
        </authorList>
    </citation>
    <scope>NUCLEOTIDE SEQUENCE [LARGE SCALE GENOMIC DNA]</scope>
    <source>
        <strain evidence="8">S1607</strain>
    </source>
</reference>
<keyword evidence="2" id="KW-1003">Cell membrane</keyword>
<feature type="transmembrane region" description="Helical" evidence="6">
    <location>
        <begin position="68"/>
        <end position="93"/>
    </location>
</feature>
<dbReference type="Proteomes" id="UP000305423">
    <property type="component" value="Unassembled WGS sequence"/>
</dbReference>
<feature type="transmembrane region" description="Helical" evidence="6">
    <location>
        <begin position="149"/>
        <end position="174"/>
    </location>
</feature>
<dbReference type="RefSeq" id="WP_082086198.1">
    <property type="nucleotide sequence ID" value="NZ_JXXW01000019.1"/>
</dbReference>
<sequence length="212" mass="23141">MNVEITSYIVLGLLIVVSPGADFVLVLKNSINNGRKAGLLTGLGIGIGVCIHITYSILGIGHLLSQNIILFSMIKYAGSAYLIYLGITGIFCSKLKFDCKTVSISLQNDNARKYFTQGFLCNMLNPKTMLFFLSIFSQLISPHNDNSSYFALIYGLYISVLHILWFCLIAFLVTSEKVLSVFQRVGNRVNQTCGVGLVVFGATLALTNSTSS</sequence>
<keyword evidence="3 6" id="KW-0812">Transmembrane</keyword>
<evidence type="ECO:0000256" key="3">
    <source>
        <dbReference type="ARBA" id="ARBA00022692"/>
    </source>
</evidence>
<feature type="transmembrane region" description="Helical" evidence="6">
    <location>
        <begin position="6"/>
        <end position="27"/>
    </location>
</feature>